<dbReference type="NCBIfam" id="NF004801">
    <property type="entry name" value="PRK06151.1"/>
    <property type="match status" value="1"/>
</dbReference>
<keyword evidence="1 3" id="KW-0378">Hydrolase</keyword>
<proteinExistence type="predicted"/>
<dbReference type="AlphaFoldDB" id="A0A412YUC1"/>
<dbReference type="InterPro" id="IPR011059">
    <property type="entry name" value="Metal-dep_hydrolase_composite"/>
</dbReference>
<dbReference type="Pfam" id="PF01979">
    <property type="entry name" value="Amidohydro_1"/>
    <property type="match status" value="1"/>
</dbReference>
<dbReference type="Gene3D" id="2.30.40.10">
    <property type="entry name" value="Urease, subunit C, domain 1"/>
    <property type="match status" value="1"/>
</dbReference>
<dbReference type="SUPFAM" id="SSF51338">
    <property type="entry name" value="Composite domain of metallo-dependent hydrolases"/>
    <property type="match status" value="2"/>
</dbReference>
<reference evidence="3 4" key="1">
    <citation type="submission" date="2018-08" db="EMBL/GenBank/DDBJ databases">
        <title>A genome reference for cultivated species of the human gut microbiota.</title>
        <authorList>
            <person name="Zou Y."/>
            <person name="Xue W."/>
            <person name="Luo G."/>
        </authorList>
    </citation>
    <scope>NUCLEOTIDE SEQUENCE [LARGE SCALE GENOMIC DNA]</scope>
    <source>
        <strain evidence="3 4">AF14-18</strain>
    </source>
</reference>
<dbReference type="InterPro" id="IPR032466">
    <property type="entry name" value="Metal_Hydrolase"/>
</dbReference>
<dbReference type="InterPro" id="IPR006680">
    <property type="entry name" value="Amidohydro-rel"/>
</dbReference>
<dbReference type="Gene3D" id="3.20.20.140">
    <property type="entry name" value="Metal-dependent hydrolases"/>
    <property type="match status" value="1"/>
</dbReference>
<evidence type="ECO:0000313" key="4">
    <source>
        <dbReference type="Proteomes" id="UP000284543"/>
    </source>
</evidence>
<dbReference type="EMBL" id="QRZM01000023">
    <property type="protein sequence ID" value="RGV69573.1"/>
    <property type="molecule type" value="Genomic_DNA"/>
</dbReference>
<sequence length="486" mass="54637">MITRVKGSYVIGYNGADHEIIRDGEVVYENDTIIYVGKHYEGEVSKTEDAGNAVIMPGFIDLNALGDIDHDILHTEAFSNIRSSLNPSEEYFEKGTHEVMTAEEEAFKSLYAYTQLIMHGITTAMPITSTYYKKWADTYEEEEAGVHHAGRLGLRLYTSPSYQCGLNVVRPDGTMTVRYLEGQGEEGLERAVRFIRKYDGAYDGLIRGALLPERIETQTEENLIRTKQYAEELKCPIKLHAAQGLFEYRFIKERTGKSPVEYLESIGFLGKNVGIPHCYIVKGTRWVEDGGDDLSILSNTGTTAIFCPVIIGRSGHYQDSFAKYRAKNINVAVGTDTFPPDFFQNIRIASWFSQMAENKVEGSAMADVYRAVTLGGSALLGREDLGRLAPGAKADMIAVDLEDFHMGAVDDPIRTIFMCGCGRDVKLSIINGKTVMKNRTIEGVDLEEIKAKGQKYYDKMRMGYMERDYRHLSEDELFRPSFPIHK</sequence>
<evidence type="ECO:0000259" key="2">
    <source>
        <dbReference type="Pfam" id="PF01979"/>
    </source>
</evidence>
<organism evidence="3 4">
    <name type="scientific">Enterocloster bolteae</name>
    <dbReference type="NCBI Taxonomy" id="208479"/>
    <lineage>
        <taxon>Bacteria</taxon>
        <taxon>Bacillati</taxon>
        <taxon>Bacillota</taxon>
        <taxon>Clostridia</taxon>
        <taxon>Lachnospirales</taxon>
        <taxon>Lachnospiraceae</taxon>
        <taxon>Enterocloster</taxon>
    </lineage>
</organism>
<dbReference type="RefSeq" id="WP_117626537.1">
    <property type="nucleotide sequence ID" value="NZ_CATYQV010000008.1"/>
</dbReference>
<accession>A0A412YUC1</accession>
<dbReference type="SUPFAM" id="SSF51556">
    <property type="entry name" value="Metallo-dependent hydrolases"/>
    <property type="match status" value="1"/>
</dbReference>
<dbReference type="InterPro" id="IPR050287">
    <property type="entry name" value="MTA/SAH_deaminase"/>
</dbReference>
<dbReference type="GO" id="GO:0016810">
    <property type="term" value="F:hydrolase activity, acting on carbon-nitrogen (but not peptide) bonds"/>
    <property type="evidence" value="ECO:0007669"/>
    <property type="project" value="InterPro"/>
</dbReference>
<name>A0A412YUC1_9FIRM</name>
<feature type="domain" description="Amidohydrolase-related" evidence="2">
    <location>
        <begin position="55"/>
        <end position="435"/>
    </location>
</feature>
<protein>
    <submittedName>
        <fullName evidence="3">Ethylammeline chlorohydrolase</fullName>
    </submittedName>
</protein>
<dbReference type="PANTHER" id="PTHR43794:SF11">
    <property type="entry name" value="AMIDOHYDROLASE-RELATED DOMAIN-CONTAINING PROTEIN"/>
    <property type="match status" value="1"/>
</dbReference>
<evidence type="ECO:0000313" key="3">
    <source>
        <dbReference type="EMBL" id="RGV69573.1"/>
    </source>
</evidence>
<gene>
    <name evidence="3" type="ORF">DWW02_28030</name>
</gene>
<evidence type="ECO:0000256" key="1">
    <source>
        <dbReference type="ARBA" id="ARBA00022801"/>
    </source>
</evidence>
<dbReference type="PANTHER" id="PTHR43794">
    <property type="entry name" value="AMINOHYDROLASE SSNA-RELATED"/>
    <property type="match status" value="1"/>
</dbReference>
<comment type="caution">
    <text evidence="3">The sequence shown here is derived from an EMBL/GenBank/DDBJ whole genome shotgun (WGS) entry which is preliminary data.</text>
</comment>
<dbReference type="Proteomes" id="UP000284543">
    <property type="component" value="Unassembled WGS sequence"/>
</dbReference>